<reference evidence="5" key="1">
    <citation type="submission" date="2019-02" db="EMBL/GenBank/DDBJ databases">
        <title>Draft genome sequence of Muricauda sp. 176CP4-71.</title>
        <authorList>
            <person name="Park J.-S."/>
        </authorList>
    </citation>
    <scope>NUCLEOTIDE SEQUENCE [LARGE SCALE GENOMIC DNA]</scope>
    <source>
        <strain evidence="5">176GS2-150</strain>
    </source>
</reference>
<dbReference type="InterPro" id="IPR011009">
    <property type="entry name" value="Kinase-like_dom_sf"/>
</dbReference>
<dbReference type="Gene3D" id="3.90.1200.10">
    <property type="match status" value="1"/>
</dbReference>
<dbReference type="Proteomes" id="UP000292544">
    <property type="component" value="Unassembled WGS sequence"/>
</dbReference>
<comment type="caution">
    <text evidence="4">The sequence shown here is derived from an EMBL/GenBank/DDBJ whole genome shotgun (WGS) entry which is preliminary data.</text>
</comment>
<feature type="domain" description="Aminoglycoside phosphotransferase" evidence="3">
    <location>
        <begin position="26"/>
        <end position="244"/>
    </location>
</feature>
<dbReference type="Pfam" id="PF01636">
    <property type="entry name" value="APH"/>
    <property type="match status" value="1"/>
</dbReference>
<keyword evidence="1" id="KW-0547">Nucleotide-binding</keyword>
<evidence type="ECO:0000256" key="2">
    <source>
        <dbReference type="ARBA" id="ARBA00022840"/>
    </source>
</evidence>
<keyword evidence="4" id="KW-0418">Kinase</keyword>
<protein>
    <submittedName>
        <fullName evidence="4">Serine/threonine protein kinase</fullName>
    </submittedName>
</protein>
<proteinExistence type="predicted"/>
<keyword evidence="4" id="KW-0723">Serine/threonine-protein kinase</keyword>
<evidence type="ECO:0000259" key="3">
    <source>
        <dbReference type="Pfam" id="PF01636"/>
    </source>
</evidence>
<dbReference type="PANTHER" id="PTHR33540">
    <property type="entry name" value="TRNA THREONYLCARBAMOYLADENOSINE BIOSYNTHESIS PROTEIN TSAE"/>
    <property type="match status" value="1"/>
</dbReference>
<evidence type="ECO:0000313" key="5">
    <source>
        <dbReference type="Proteomes" id="UP000292544"/>
    </source>
</evidence>
<dbReference type="PANTHER" id="PTHR33540:SF1">
    <property type="entry name" value="N-ACETYLMURAMATE_N-ACETYLGLUCOSAMINE KINASE"/>
    <property type="match status" value="1"/>
</dbReference>
<dbReference type="EMBL" id="SHLY01000004">
    <property type="protein sequence ID" value="TAA45071.1"/>
    <property type="molecule type" value="Genomic_DNA"/>
</dbReference>
<dbReference type="Gene3D" id="3.30.200.20">
    <property type="entry name" value="Phosphorylase Kinase, domain 1"/>
    <property type="match status" value="1"/>
</dbReference>
<keyword evidence="4" id="KW-0808">Transferase</keyword>
<organism evidence="4 5">
    <name type="scientific">Corallincola spongiicola</name>
    <dbReference type="NCBI Taxonomy" id="2520508"/>
    <lineage>
        <taxon>Bacteria</taxon>
        <taxon>Pseudomonadati</taxon>
        <taxon>Pseudomonadota</taxon>
        <taxon>Gammaproteobacteria</taxon>
        <taxon>Alteromonadales</taxon>
        <taxon>Psychromonadaceae</taxon>
        <taxon>Corallincola</taxon>
    </lineage>
</organism>
<evidence type="ECO:0000256" key="1">
    <source>
        <dbReference type="ARBA" id="ARBA00022741"/>
    </source>
</evidence>
<keyword evidence="2" id="KW-0067">ATP-binding</keyword>
<accession>A0ABY1WND2</accession>
<dbReference type="SUPFAM" id="SSF56112">
    <property type="entry name" value="Protein kinase-like (PK-like)"/>
    <property type="match status" value="1"/>
</dbReference>
<dbReference type="GO" id="GO:0004674">
    <property type="term" value="F:protein serine/threonine kinase activity"/>
    <property type="evidence" value="ECO:0007669"/>
    <property type="project" value="UniProtKB-KW"/>
</dbReference>
<keyword evidence="5" id="KW-1185">Reference proteome</keyword>
<gene>
    <name evidence="4" type="ORF">EXY25_12755</name>
</gene>
<evidence type="ECO:0000313" key="4">
    <source>
        <dbReference type="EMBL" id="TAA45071.1"/>
    </source>
</evidence>
<name>A0ABY1WND2_9GAMM</name>
<sequence length="332" mass="37583">MTDLRRNLLTKWAREQLNDPQLELMSVSGDASFRRYFRLIHDDIPYIAVDAPPPHEDCRPFVAIAQAYLAAELKVPEIKALDLEQGMMLLSDFGDTLLLAELTEQSAGFLYGHALQQLPAIYSVTATEAGELPAFDEAMLSREMALFTDWLIAKHLQLTLSDDEAQLVNEAFEFLIENAQMQPQGGVHRDYHSRNLMVCDDGLGIIDFQDAVIGPITYDAVSLLRDCYIRWPDALVYELLARWQALLVESELLDPEIDEAQFRLWFDLMGIQRHLKAAGIFARLYHRDGKEGYLADIPRTVSYIVDVAATYPQLAKFANFVESKVLAELTPS</sequence>
<dbReference type="InterPro" id="IPR002575">
    <property type="entry name" value="Aminoglycoside_PTrfase"/>
</dbReference>